<keyword evidence="1" id="KW-1133">Transmembrane helix</keyword>
<sequence>MNTYEVAAATHATSPSLISAALTLAILVLVVVTRIRGRQLRPERMLILPLVLMALGLAATIPPALNSHLQTIDYAVIAGDVLLSIVLGGIRGYTVVLYRHQDTTWYRYGPLTVVLWVLSIVLRIVLAAAGSVLGATSIITGNSLLFWLGITLLTQNILLLIRSSPSSASLQPSPTEPMIKKVR</sequence>
<accession>A0ABN2GBL4</accession>
<dbReference type="RefSeq" id="WP_163567688.1">
    <property type="nucleotide sequence ID" value="NZ_BAAANY010000007.1"/>
</dbReference>
<evidence type="ECO:0000256" key="1">
    <source>
        <dbReference type="SAM" id="Phobius"/>
    </source>
</evidence>
<feature type="transmembrane region" description="Helical" evidence="1">
    <location>
        <begin position="12"/>
        <end position="33"/>
    </location>
</feature>
<organism evidence="2 3">
    <name type="scientific">Fodinicola feengrottensis</name>
    <dbReference type="NCBI Taxonomy" id="435914"/>
    <lineage>
        <taxon>Bacteria</taxon>
        <taxon>Bacillati</taxon>
        <taxon>Actinomycetota</taxon>
        <taxon>Actinomycetes</taxon>
        <taxon>Mycobacteriales</taxon>
        <taxon>Fodinicola</taxon>
    </lineage>
</organism>
<feature type="transmembrane region" description="Helical" evidence="1">
    <location>
        <begin position="71"/>
        <end position="90"/>
    </location>
</feature>
<keyword evidence="1" id="KW-0472">Membrane</keyword>
<reference evidence="2 3" key="1">
    <citation type="journal article" date="2019" name="Int. J. Syst. Evol. Microbiol.">
        <title>The Global Catalogue of Microorganisms (GCM) 10K type strain sequencing project: providing services to taxonomists for standard genome sequencing and annotation.</title>
        <authorList>
            <consortium name="The Broad Institute Genomics Platform"/>
            <consortium name="The Broad Institute Genome Sequencing Center for Infectious Disease"/>
            <person name="Wu L."/>
            <person name="Ma J."/>
        </authorList>
    </citation>
    <scope>NUCLEOTIDE SEQUENCE [LARGE SCALE GENOMIC DNA]</scope>
    <source>
        <strain evidence="2 3">JCM 14718</strain>
    </source>
</reference>
<dbReference type="Proteomes" id="UP001500618">
    <property type="component" value="Unassembled WGS sequence"/>
</dbReference>
<dbReference type="EMBL" id="BAAANY010000007">
    <property type="protein sequence ID" value="GAA1668534.1"/>
    <property type="molecule type" value="Genomic_DNA"/>
</dbReference>
<evidence type="ECO:0008006" key="4">
    <source>
        <dbReference type="Google" id="ProtNLM"/>
    </source>
</evidence>
<name>A0ABN2GBL4_9ACTN</name>
<comment type="caution">
    <text evidence="2">The sequence shown here is derived from an EMBL/GenBank/DDBJ whole genome shotgun (WGS) entry which is preliminary data.</text>
</comment>
<protein>
    <recommendedName>
        <fullName evidence="4">DUF1453 family protein</fullName>
    </recommendedName>
</protein>
<keyword evidence="1" id="KW-0812">Transmembrane</keyword>
<evidence type="ECO:0000313" key="3">
    <source>
        <dbReference type="Proteomes" id="UP001500618"/>
    </source>
</evidence>
<keyword evidence="3" id="KW-1185">Reference proteome</keyword>
<gene>
    <name evidence="2" type="ORF">GCM10009765_17390</name>
</gene>
<proteinExistence type="predicted"/>
<feature type="transmembrane region" description="Helical" evidence="1">
    <location>
        <begin position="45"/>
        <end position="65"/>
    </location>
</feature>
<feature type="transmembrane region" description="Helical" evidence="1">
    <location>
        <begin position="111"/>
        <end position="138"/>
    </location>
</feature>
<evidence type="ECO:0000313" key="2">
    <source>
        <dbReference type="EMBL" id="GAA1668534.1"/>
    </source>
</evidence>